<dbReference type="eggNOG" id="ENOG5030QMJ">
    <property type="taxonomic scope" value="Bacteria"/>
</dbReference>
<dbReference type="EMBL" id="CP000511">
    <property type="protein sequence ID" value="ABM13335.1"/>
    <property type="molecule type" value="Genomic_DNA"/>
</dbReference>
<dbReference type="KEGG" id="mva:Mvan_2524"/>
<reference evidence="1" key="1">
    <citation type="submission" date="2006-12" db="EMBL/GenBank/DDBJ databases">
        <title>Complete sequence of Mycobacterium vanbaalenii PYR-1.</title>
        <authorList>
            <consortium name="US DOE Joint Genome Institute"/>
            <person name="Copeland A."/>
            <person name="Lucas S."/>
            <person name="Lapidus A."/>
            <person name="Barry K."/>
            <person name="Detter J.C."/>
            <person name="Glavina del Rio T."/>
            <person name="Hammon N."/>
            <person name="Israni S."/>
            <person name="Dalin E."/>
            <person name="Tice H."/>
            <person name="Pitluck S."/>
            <person name="Singan V."/>
            <person name="Schmutz J."/>
            <person name="Larimer F."/>
            <person name="Land M."/>
            <person name="Hauser L."/>
            <person name="Kyrpides N."/>
            <person name="Anderson I.J."/>
            <person name="Miller C."/>
            <person name="Richardson P."/>
        </authorList>
    </citation>
    <scope>NUCLEOTIDE SEQUENCE [LARGE SCALE GENOMIC DNA]</scope>
    <source>
        <strain evidence="1">PYR-1</strain>
    </source>
</reference>
<proteinExistence type="predicted"/>
<evidence type="ECO:0000313" key="2">
    <source>
        <dbReference type="Proteomes" id="UP000009159"/>
    </source>
</evidence>
<evidence type="ECO:0000313" key="1">
    <source>
        <dbReference type="EMBL" id="ABM13335.1"/>
    </source>
</evidence>
<sequence length="216" mass="23175">MRNYGSVADVVDETNGTYVNRLTVIYRAVEFPNQPPTATVVMVTDGGVAVDRDELRQRIERLHYSRDSDGNLTHQPYMLSESYHHTSWGADGAALEFVVQAAAYAVSGIVGGAAWDGLKAIGRRISQADQSPERAERITEALAIRRATDMIEADLDSVGRADLDMLSVHLNGDTATVVFRASDGSTITVQPSLFDGGAIGPITRSYSDGDATEGPG</sequence>
<accession>A1T835</accession>
<dbReference type="HOGENOM" id="CLU_1276482_0_0_11"/>
<dbReference type="Proteomes" id="UP000009159">
    <property type="component" value="Chromosome"/>
</dbReference>
<protein>
    <submittedName>
        <fullName evidence="1">Uncharacterized protein</fullName>
    </submittedName>
</protein>
<keyword evidence="2" id="KW-1185">Reference proteome</keyword>
<name>A1T835_MYCVP</name>
<gene>
    <name evidence="1" type="ordered locus">Mvan_2524</name>
</gene>
<organism evidence="1 2">
    <name type="scientific">Mycolicibacterium vanbaalenii (strain DSM 7251 / JCM 13017 / BCRC 16820 / KCTC 9966 / NRRL B-24157 / PYR-1)</name>
    <name type="common">Mycobacterium vanbaalenii</name>
    <dbReference type="NCBI Taxonomy" id="350058"/>
    <lineage>
        <taxon>Bacteria</taxon>
        <taxon>Bacillati</taxon>
        <taxon>Actinomycetota</taxon>
        <taxon>Actinomycetes</taxon>
        <taxon>Mycobacteriales</taxon>
        <taxon>Mycobacteriaceae</taxon>
        <taxon>Mycolicibacterium</taxon>
    </lineage>
</organism>
<dbReference type="AlphaFoldDB" id="A1T835"/>